<proteinExistence type="predicted"/>
<sequence>MKQWMMIWALLGCTPAFAFEFPQVTDHWLREAPPNARMLAAYAKVTNTSTETLTLTGAFAPDFGMVEIHKTIEVDGVLRMREQPALALPADGEISMQPGGLHIMLMMPERSFKVGDEARICLIYADKDGNEHVQHLDFPVLKK</sequence>
<dbReference type="Proteomes" id="UP001595533">
    <property type="component" value="Unassembled WGS sequence"/>
</dbReference>
<name>A0ABV7JC09_9GAMM</name>
<feature type="signal peptide" evidence="1">
    <location>
        <begin position="1"/>
        <end position="18"/>
    </location>
</feature>
<dbReference type="InterPro" id="IPR036182">
    <property type="entry name" value="PCuAC_sf"/>
</dbReference>
<evidence type="ECO:0000313" key="3">
    <source>
        <dbReference type="Proteomes" id="UP001595533"/>
    </source>
</evidence>
<evidence type="ECO:0000313" key="2">
    <source>
        <dbReference type="EMBL" id="MFC3195504.1"/>
    </source>
</evidence>
<dbReference type="Gene3D" id="2.60.40.1890">
    <property type="entry name" value="PCu(A)C copper chaperone"/>
    <property type="match status" value="1"/>
</dbReference>
<dbReference type="RefSeq" id="WP_077412586.1">
    <property type="nucleotide sequence ID" value="NZ_JBHRTS010000008.1"/>
</dbReference>
<dbReference type="InterPro" id="IPR058248">
    <property type="entry name" value="Lxx211020-like"/>
</dbReference>
<keyword evidence="1" id="KW-0732">Signal</keyword>
<dbReference type="PANTHER" id="PTHR36302:SF1">
    <property type="entry name" value="COPPER CHAPERONE PCU(A)C"/>
    <property type="match status" value="1"/>
</dbReference>
<dbReference type="InterPro" id="IPR007410">
    <property type="entry name" value="LpqE-like"/>
</dbReference>
<dbReference type="PANTHER" id="PTHR36302">
    <property type="entry name" value="BLR7088 PROTEIN"/>
    <property type="match status" value="1"/>
</dbReference>
<accession>A0ABV7JC09</accession>
<comment type="caution">
    <text evidence="2">The sequence shown here is derived from an EMBL/GenBank/DDBJ whole genome shotgun (WGS) entry which is preliminary data.</text>
</comment>
<reference evidence="3" key="1">
    <citation type="journal article" date="2019" name="Int. J. Syst. Evol. Microbiol.">
        <title>The Global Catalogue of Microorganisms (GCM) 10K type strain sequencing project: providing services to taxonomists for standard genome sequencing and annotation.</title>
        <authorList>
            <consortium name="The Broad Institute Genomics Platform"/>
            <consortium name="The Broad Institute Genome Sequencing Center for Infectious Disease"/>
            <person name="Wu L."/>
            <person name="Ma J."/>
        </authorList>
    </citation>
    <scope>NUCLEOTIDE SEQUENCE [LARGE SCALE GENOMIC DNA]</scope>
    <source>
        <strain evidence="3">KCTC 42953</strain>
    </source>
</reference>
<gene>
    <name evidence="2" type="ORF">ACFODZ_14715</name>
</gene>
<dbReference type="Pfam" id="PF04314">
    <property type="entry name" value="PCuAC"/>
    <property type="match status" value="1"/>
</dbReference>
<dbReference type="EMBL" id="JBHRTS010000008">
    <property type="protein sequence ID" value="MFC3195504.1"/>
    <property type="molecule type" value="Genomic_DNA"/>
</dbReference>
<evidence type="ECO:0000256" key="1">
    <source>
        <dbReference type="SAM" id="SignalP"/>
    </source>
</evidence>
<organism evidence="2 3">
    <name type="scientific">Marinicella sediminis</name>
    <dbReference type="NCBI Taxonomy" id="1792834"/>
    <lineage>
        <taxon>Bacteria</taxon>
        <taxon>Pseudomonadati</taxon>
        <taxon>Pseudomonadota</taxon>
        <taxon>Gammaproteobacteria</taxon>
        <taxon>Lysobacterales</taxon>
        <taxon>Marinicellaceae</taxon>
        <taxon>Marinicella</taxon>
    </lineage>
</organism>
<protein>
    <submittedName>
        <fullName evidence="2">Copper chaperone PCu(A)C</fullName>
    </submittedName>
</protein>
<keyword evidence="3" id="KW-1185">Reference proteome</keyword>
<feature type="chain" id="PRO_5045180082" evidence="1">
    <location>
        <begin position="19"/>
        <end position="143"/>
    </location>
</feature>
<dbReference type="SUPFAM" id="SSF110087">
    <property type="entry name" value="DR1885-like metal-binding protein"/>
    <property type="match status" value="1"/>
</dbReference>